<dbReference type="Proteomes" id="UP000005709">
    <property type="component" value="Unassembled WGS sequence"/>
</dbReference>
<dbReference type="eggNOG" id="COG2227">
    <property type="taxonomic scope" value="Bacteria"/>
</dbReference>
<organism evidence="1 2">
    <name type="scientific">Campylobacter gracilis RM3268</name>
    <dbReference type="NCBI Taxonomy" id="553220"/>
    <lineage>
        <taxon>Bacteria</taxon>
        <taxon>Pseudomonadati</taxon>
        <taxon>Campylobacterota</taxon>
        <taxon>Epsilonproteobacteria</taxon>
        <taxon>Campylobacterales</taxon>
        <taxon>Campylobacteraceae</taxon>
        <taxon>Campylobacter</taxon>
    </lineage>
</organism>
<dbReference type="AlphaFoldDB" id="C8PJV4"/>
<name>C8PJV4_9BACT</name>
<accession>C8PJV4</accession>
<dbReference type="EMBL" id="ACYG01000027">
    <property type="protein sequence ID" value="EEV17209.1"/>
    <property type="molecule type" value="Genomic_DNA"/>
</dbReference>
<gene>
    <name evidence="1" type="ORF">CAMGR0001_1505</name>
</gene>
<evidence type="ECO:0000313" key="1">
    <source>
        <dbReference type="EMBL" id="EEV17209.1"/>
    </source>
</evidence>
<dbReference type="SUPFAM" id="SSF53335">
    <property type="entry name" value="S-adenosyl-L-methionine-dependent methyltransferases"/>
    <property type="match status" value="1"/>
</dbReference>
<dbReference type="GO" id="GO:0008168">
    <property type="term" value="F:methyltransferase activity"/>
    <property type="evidence" value="ECO:0007669"/>
    <property type="project" value="UniProtKB-KW"/>
</dbReference>
<protein>
    <submittedName>
        <fullName evidence="1">Methyltransferase domain protein</fullName>
    </submittedName>
</protein>
<dbReference type="RefSeq" id="WP_005872245.1">
    <property type="nucleotide sequence ID" value="NZ_ACYG01000027.1"/>
</dbReference>
<keyword evidence="1" id="KW-0489">Methyltransferase</keyword>
<dbReference type="GO" id="GO:0032259">
    <property type="term" value="P:methylation"/>
    <property type="evidence" value="ECO:0007669"/>
    <property type="project" value="UniProtKB-KW"/>
</dbReference>
<keyword evidence="1" id="KW-0808">Transferase</keyword>
<comment type="caution">
    <text evidence="1">The sequence shown here is derived from an EMBL/GenBank/DDBJ whole genome shotgun (WGS) entry which is preliminary data.</text>
</comment>
<dbReference type="OrthoDB" id="9791837at2"/>
<dbReference type="InterPro" id="IPR029063">
    <property type="entry name" value="SAM-dependent_MTases_sf"/>
</dbReference>
<keyword evidence="2" id="KW-1185">Reference proteome</keyword>
<dbReference type="PANTHER" id="PTHR43861:SF6">
    <property type="entry name" value="METHYLTRANSFERASE TYPE 11"/>
    <property type="match status" value="1"/>
</dbReference>
<dbReference type="STRING" id="824.CGRAC_0738"/>
<dbReference type="PANTHER" id="PTHR43861">
    <property type="entry name" value="TRANS-ACONITATE 2-METHYLTRANSFERASE-RELATED"/>
    <property type="match status" value="1"/>
</dbReference>
<dbReference type="CDD" id="cd02440">
    <property type="entry name" value="AdoMet_MTases"/>
    <property type="match status" value="1"/>
</dbReference>
<dbReference type="Gene3D" id="3.40.50.150">
    <property type="entry name" value="Vaccinia Virus protein VP39"/>
    <property type="match status" value="1"/>
</dbReference>
<proteinExistence type="predicted"/>
<dbReference type="Pfam" id="PF13489">
    <property type="entry name" value="Methyltransf_23"/>
    <property type="match status" value="1"/>
</dbReference>
<evidence type="ECO:0000313" key="2">
    <source>
        <dbReference type="Proteomes" id="UP000005709"/>
    </source>
</evidence>
<reference evidence="1 2" key="1">
    <citation type="submission" date="2009-07" db="EMBL/GenBank/DDBJ databases">
        <authorList>
            <person name="Madupu R."/>
            <person name="Sebastian Y."/>
            <person name="Durkin A.S."/>
            <person name="Torralba M."/>
            <person name="Methe B."/>
            <person name="Sutton G.G."/>
            <person name="Strausberg R.L."/>
            <person name="Nelson K.E."/>
        </authorList>
    </citation>
    <scope>NUCLEOTIDE SEQUENCE [LARGE SCALE GENOMIC DNA]</scope>
    <source>
        <strain evidence="1 2">RM3268</strain>
    </source>
</reference>
<sequence>MTTQEKILDRYKEIRGDFIDTKDEKLRQEFFDNLLKYNYLKFINPYINGKILEIGCNKGYMLKALQGLGFKNLHGIDLSNSDLSIAKNRTGLDTLKQENAFDNLKYNKYDLILCKDVMEHIQKDKQEEFVKGIYNSLNIGGTAIIQVPNMDWMMSNHERYMDFTHEIGYTRESLADIFRLYFAEVEVLPASYIFKNSKKKIVVSLVRSIMIKCIRFALRILGEGASDVWFEHREIMVVAKKDK</sequence>